<feature type="site" description="Lowers pKa of active site Tyr" evidence="3">
    <location>
        <position position="115"/>
    </location>
</feature>
<dbReference type="RefSeq" id="XP_030385407.1">
    <property type="nucleotide sequence ID" value="XM_030529547.1"/>
</dbReference>
<keyword evidence="5" id="KW-1185">Reference proteome</keyword>
<feature type="active site" description="Proton donor" evidence="1">
    <location>
        <position position="86"/>
    </location>
</feature>
<dbReference type="PRINTS" id="PR00069">
    <property type="entry name" value="ALDKETRDTASE"/>
</dbReference>
<feature type="domain" description="NADP-dependent oxidoreductase" evidence="4">
    <location>
        <begin position="53"/>
        <end position="326"/>
    </location>
</feature>
<name>A0A6J2UE57_DROLE</name>
<evidence type="ECO:0000259" key="4">
    <source>
        <dbReference type="Pfam" id="PF00248"/>
    </source>
</evidence>
<feature type="binding site" evidence="2">
    <location>
        <position position="148"/>
    </location>
    <ligand>
        <name>substrate</name>
    </ligand>
</feature>
<evidence type="ECO:0000256" key="1">
    <source>
        <dbReference type="PIRSR" id="PIRSR000097-1"/>
    </source>
</evidence>
<dbReference type="Pfam" id="PF00248">
    <property type="entry name" value="Aldo_ket_red"/>
    <property type="match status" value="1"/>
</dbReference>
<dbReference type="InterPro" id="IPR018170">
    <property type="entry name" value="Aldo/ket_reductase_CS"/>
</dbReference>
<dbReference type="InterPro" id="IPR023210">
    <property type="entry name" value="NADP_OxRdtase_dom"/>
</dbReference>
<accession>A0A6J2UE57</accession>
<protein>
    <submittedName>
        <fullName evidence="6">1,5-anhydro-D-fructose reductase isoform X2</fullName>
    </submittedName>
</protein>
<dbReference type="FunFam" id="3.20.20.100:FF:000023">
    <property type="entry name" value="aldose reductase"/>
    <property type="match status" value="1"/>
</dbReference>
<organism evidence="5 6">
    <name type="scientific">Drosophila lebanonensis</name>
    <name type="common">Fruit fly</name>
    <name type="synonym">Scaptodrosophila lebanonensis</name>
    <dbReference type="NCBI Taxonomy" id="7225"/>
    <lineage>
        <taxon>Eukaryota</taxon>
        <taxon>Metazoa</taxon>
        <taxon>Ecdysozoa</taxon>
        <taxon>Arthropoda</taxon>
        <taxon>Hexapoda</taxon>
        <taxon>Insecta</taxon>
        <taxon>Pterygota</taxon>
        <taxon>Neoptera</taxon>
        <taxon>Endopterygota</taxon>
        <taxon>Diptera</taxon>
        <taxon>Brachycera</taxon>
        <taxon>Muscomorpha</taxon>
        <taxon>Ephydroidea</taxon>
        <taxon>Drosophilidae</taxon>
        <taxon>Scaptodrosophila</taxon>
    </lineage>
</organism>
<dbReference type="Gene3D" id="3.20.20.100">
    <property type="entry name" value="NADP-dependent oxidoreductase domain"/>
    <property type="match status" value="1"/>
</dbReference>
<dbReference type="InterPro" id="IPR044488">
    <property type="entry name" value="AKR2E"/>
</dbReference>
<dbReference type="GeneID" id="115632410"/>
<dbReference type="PIRSF" id="PIRSF000097">
    <property type="entry name" value="AKR"/>
    <property type="match status" value="1"/>
</dbReference>
<dbReference type="CDD" id="cd19116">
    <property type="entry name" value="AKR_AKR2E1-5"/>
    <property type="match status" value="1"/>
</dbReference>
<evidence type="ECO:0000256" key="3">
    <source>
        <dbReference type="PIRSR" id="PIRSR000097-3"/>
    </source>
</evidence>
<dbReference type="PROSITE" id="PS00062">
    <property type="entry name" value="ALDOKETO_REDUCTASE_2"/>
    <property type="match status" value="1"/>
</dbReference>
<dbReference type="Proteomes" id="UP000504634">
    <property type="component" value="Unplaced"/>
</dbReference>
<sequence length="345" mass="39749">MFYRSAHLSVIFQQLVKRSALFCPKISGNMSSKTQLKLAPTVKLNNGYEMPVLGLGTYELKKTKCENAVRCALDLGYRHIDTAYLYGNEAIIGKVLEETIASGIIKRDEIFLVTKLWDIYHEPTRVRYACELQLQQLGVIYIDLYLMHSPVGVKYVNDDELMPHSEGVLQTNDVDFVDTYRAMEELVDLGLVRSLGVSNFNSAQLERLLQDCRIKPVTNQIECHLQLIQWPLIEFCRAHEIVVTAYSPLGRPKPSKPLPSYYNDSELLAMAKNHRKTIAQLVLRYLLDIGTVPIPKAAQIQHLRENFDLFDFSLTAQEMELFENFNERTRLWKFEKAKGHQHYPH</sequence>
<reference evidence="6" key="1">
    <citation type="submission" date="2025-08" db="UniProtKB">
        <authorList>
            <consortium name="RefSeq"/>
        </authorList>
    </citation>
    <scope>IDENTIFICATION</scope>
    <source>
        <strain evidence="6">11010-0011.00</strain>
        <tissue evidence="6">Whole body</tissue>
    </source>
</reference>
<dbReference type="InterPro" id="IPR036812">
    <property type="entry name" value="NAD(P)_OxRdtase_dom_sf"/>
</dbReference>
<evidence type="ECO:0000313" key="6">
    <source>
        <dbReference type="RefSeq" id="XP_030385407.1"/>
    </source>
</evidence>
<dbReference type="GO" id="GO:0016491">
    <property type="term" value="F:oxidoreductase activity"/>
    <property type="evidence" value="ECO:0007669"/>
    <property type="project" value="InterPro"/>
</dbReference>
<evidence type="ECO:0000256" key="2">
    <source>
        <dbReference type="PIRSR" id="PIRSR000097-2"/>
    </source>
</evidence>
<dbReference type="SUPFAM" id="SSF51430">
    <property type="entry name" value="NAD(P)-linked oxidoreductase"/>
    <property type="match status" value="1"/>
</dbReference>
<evidence type="ECO:0000313" key="5">
    <source>
        <dbReference type="Proteomes" id="UP000504634"/>
    </source>
</evidence>
<dbReference type="OrthoDB" id="416253at2759"/>
<dbReference type="InterPro" id="IPR020471">
    <property type="entry name" value="AKR"/>
</dbReference>
<gene>
    <name evidence="6" type="primary">LOC115632410</name>
</gene>
<dbReference type="PROSITE" id="PS00798">
    <property type="entry name" value="ALDOKETO_REDUCTASE_1"/>
    <property type="match status" value="1"/>
</dbReference>
<dbReference type="AlphaFoldDB" id="A0A6J2UE57"/>
<proteinExistence type="predicted"/>
<dbReference type="PANTHER" id="PTHR11732">
    <property type="entry name" value="ALDO/KETO REDUCTASE"/>
    <property type="match status" value="1"/>
</dbReference>